<dbReference type="OrthoDB" id="10577163at2759"/>
<evidence type="ECO:0000313" key="1">
    <source>
        <dbReference type="EMBL" id="UJO21365.1"/>
    </source>
</evidence>
<reference evidence="1" key="2">
    <citation type="journal article" date="2022" name="Microb. Genom.">
        <title>A chromosome-scale genome assembly of the tomato pathogen Cladosporium fulvum reveals a compartmentalized genome architecture and the presence of a dispensable chromosome.</title>
        <authorList>
            <person name="Zaccaron A.Z."/>
            <person name="Chen L.H."/>
            <person name="Samaras A."/>
            <person name="Stergiopoulos I."/>
        </authorList>
    </citation>
    <scope>NUCLEOTIDE SEQUENCE</scope>
    <source>
        <strain evidence="1">Race5_Kim</strain>
    </source>
</reference>
<reference evidence="1" key="1">
    <citation type="submission" date="2021-12" db="EMBL/GenBank/DDBJ databases">
        <authorList>
            <person name="Zaccaron A."/>
            <person name="Stergiopoulos I."/>
        </authorList>
    </citation>
    <scope>NUCLEOTIDE SEQUENCE</scope>
    <source>
        <strain evidence="1">Race5_Kim</strain>
    </source>
</reference>
<name>A0A9Q8PFA0_PASFU</name>
<evidence type="ECO:0000313" key="2">
    <source>
        <dbReference type="Proteomes" id="UP000756132"/>
    </source>
</evidence>
<protein>
    <submittedName>
        <fullName evidence="1">Uncharacterized protein</fullName>
    </submittedName>
</protein>
<dbReference type="RefSeq" id="XP_047765731.1">
    <property type="nucleotide sequence ID" value="XM_047910445.1"/>
</dbReference>
<keyword evidence="2" id="KW-1185">Reference proteome</keyword>
<sequence length="312" mass="36336">MDPSPPHYQGNEKAETTYVLDDACDSQPSEENPRRSIMRHSAWLPPAQLVNTFHAIHGWFPVEPRSLRDELLEGPRKEQKTVIPAFDTGMLEHIQSAVQTDSKFWFSRDQYGDARSLKRPLIHTLYIDYGMASPCTISPDDRHFFEKHAGFNGVNDYRFWENVQCHTALCLGLPLVGMQSTLQLYSHFMDKITHEYKGSLQYFWAAQGLDALAFKLCYDFHVVKRLQLMSEEIPWSNLPFSKDDARLLTGAILRISVRHLPPGHLWRDMVGKWEEWHPEMRSERERQERLVKMELPLVVHPPEPETGYFDLC</sequence>
<dbReference type="Proteomes" id="UP000756132">
    <property type="component" value="Chromosome 8"/>
</dbReference>
<accession>A0A9Q8PFA0</accession>
<gene>
    <name evidence="1" type="ORF">CLAFUR5_11297</name>
</gene>
<dbReference type="KEGG" id="ffu:CLAFUR5_11297"/>
<dbReference type="AlphaFoldDB" id="A0A9Q8PFA0"/>
<dbReference type="EMBL" id="CP090170">
    <property type="protein sequence ID" value="UJO21365.1"/>
    <property type="molecule type" value="Genomic_DNA"/>
</dbReference>
<proteinExistence type="predicted"/>
<organism evidence="1 2">
    <name type="scientific">Passalora fulva</name>
    <name type="common">Tomato leaf mold</name>
    <name type="synonym">Cladosporium fulvum</name>
    <dbReference type="NCBI Taxonomy" id="5499"/>
    <lineage>
        <taxon>Eukaryota</taxon>
        <taxon>Fungi</taxon>
        <taxon>Dikarya</taxon>
        <taxon>Ascomycota</taxon>
        <taxon>Pezizomycotina</taxon>
        <taxon>Dothideomycetes</taxon>
        <taxon>Dothideomycetidae</taxon>
        <taxon>Mycosphaerellales</taxon>
        <taxon>Mycosphaerellaceae</taxon>
        <taxon>Fulvia</taxon>
    </lineage>
</organism>
<dbReference type="GeneID" id="71991175"/>